<sequence>MTGQSQAQGSSAIETSVQVALRIRPVVTDTKSQNKVRQRAETEVLQLVERAPTPSLYGQSGNGAHDQPQQVAVVPLQRYFTFDQVFGTSASQDEVYQGCVKRMVDKFMEGYNVTIMAYGQTSSGKTYTMGTAAQSMESRGGSSEGIIPRAMTQLFQEARKPPPVYPGYKMPPLKTTFRVSFVEIYNEDLIDLLARGDFRPPVTIREDAKGTIYWTGVQEIIVSSVEEVLHLLSYGSQNRQTHSTEMNEKSSRSHAIFSITLRQEKFVPTHPPPPQPFEDGQNSPLNKRPHSKSLSSNGSSRPGTPTSARPVTPTTLGGSGIPTPFTSGIVAPGSKLRRQSTLMDVATHSAALQSQAHADDPEPEGEWVTLNSKFHFVDLAGSERLKRTSAIGDRAKEGISINAGLHALGNVISALGDPSKKASHVPYRDSKLTRLLQDSLGGNALALMIACVSPIELNLGETLNTLKYANRARNIKNSSSLNQEINMDNPEYLRSIIQKLKLEIKMLKEAKANGGAGFDDSSRTMSPDIGGSRTLNSNRHSIASASTIHGNFDDSMSEDRAFSPSPTRRLNHYQSRDSISTEFSHSNLDAVQEEEDRYSDTSSAVLTTVVGTGASTANGATATTSPITRSNIVPLIPASLDPQNFREFVEPVIEEYEKVISGLESHLAMTKAALSHSEQAIEDQQGIIDRLKKQRQLKLSSGSDSDEASSRSKQKEFESQLQALQAQLKDVEAQRIQGDQHIHELEQKLAQEHAAAEETQKALKDKEMLLLELQANSSAQSHALKEQELNALTEKIAQLEEQYRRQLEEAEAEAEVFRLAKAARASTPESDQDRGEWEANEAKREEELIERLQAKATLEEEIEQEKTRRANLVAVVESSKLSHFRTDSAHDDSLIKQLDIPRSPMVDDAAQSSRIKELEEQLAQARESERLLKAETISLSEKLENLRKAHGAALEMEEMLHKTIGDLEQKLKSSQEVESKRQVDLEQSLARIQDLEERSTKAEQEALALAEELKSKLAEAKAGAEERSGAEERLTDELIELLEKMDQERAKVETLQAQVENHLADLEAERSRAAELEADRDAIQAQWNVDKERLQSLEKDIQEHSALVLEKAQLIASLEEKVSQHEGTHAMKLQLEQELEQRVNEHADALSSKAALILELEQKVQSLEESLKNYDESANETVSKIQAELSEALEQLSVSQTKEQEALEQLSVSQTKVQETLEQLNVSQVKVQETLEQLNVSQAKEQEALEQLSVSQTKVQEQETILEELNEKVSTLDIEASAAKDILSDKEAEHAESIQALEIKLKLAETDRDDAETKLEEVERRHQAVNDEIMTLQINITQHLATIEILQNKLSEAQSPPSSRPVSMSSSAVSFGQNEDSSSTIQKLEKEKARYRALVRENEKEIERLSQDLESLASEFSNAATVFEDAEEEMKARITELEALLEDKNLNKPNNSSTLSLASSIASNHSARSRDPSSLGAVKAQLTLLKTERDQAVKSSEELSSIVAELNEKNHSLQERLLSLEREQESLKLQHVLDRQSQQEELRILRDRAERLDRGVSPSPMGFHPNDEDKERSIGMHERILRHKTSSSSDHFANRGEDSLATPRQSWSTTASASQQPGGAQTPRAGRHESTIIQQAKHIKLLEERIAELQGSGGSPMSPLSPTGEGNGNKLTSSVSAIGLGIQRKNSDSDLARPSLLMRHHSSERVSPALRAFPTLSASSPAPPTPPPSAPLPPPPPSAGATAKITPAHLQGNAPPSPRIGGVINFETSSPSSPSMRPSRTGSVNSRLGNGRRERDSTSSNMSEAISPATAQALEGVEVNELRGVVDTLAHQVQALKIEQTMQQGKIQRLEAALAEAEEKLKNAQNERAMTSTEKESLAKDLEQARTELDAAKAKAEKDRAGLQELVDRERKEKEKAVEVKIIMETKMEELMSRKSKFGCF</sequence>
<dbReference type="GO" id="GO:0007052">
    <property type="term" value="P:mitotic spindle organization"/>
    <property type="evidence" value="ECO:0007669"/>
    <property type="project" value="TreeGrafter"/>
</dbReference>
<evidence type="ECO:0000256" key="7">
    <source>
        <dbReference type="SAM" id="Coils"/>
    </source>
</evidence>
<feature type="region of interest" description="Disordered" evidence="8">
    <location>
        <begin position="266"/>
        <end position="331"/>
    </location>
</feature>
<evidence type="ECO:0000313" key="10">
    <source>
        <dbReference type="EMBL" id="KAG0009764.1"/>
    </source>
</evidence>
<keyword evidence="3 6" id="KW-0547">Nucleotide-binding</keyword>
<feature type="region of interest" description="Disordered" evidence="8">
    <location>
        <begin position="1587"/>
        <end position="1632"/>
    </location>
</feature>
<dbReference type="PANTHER" id="PTHR47969">
    <property type="entry name" value="CHROMOSOME-ASSOCIATED KINESIN KIF4A-RELATED"/>
    <property type="match status" value="1"/>
</dbReference>
<feature type="compositionally biased region" description="Polar residues" evidence="8">
    <location>
        <begin position="292"/>
        <end position="316"/>
    </location>
</feature>
<dbReference type="GO" id="GO:0051231">
    <property type="term" value="P:spindle elongation"/>
    <property type="evidence" value="ECO:0007669"/>
    <property type="project" value="TreeGrafter"/>
</dbReference>
<feature type="compositionally biased region" description="Polar residues" evidence="8">
    <location>
        <begin position="1375"/>
        <end position="1386"/>
    </location>
</feature>
<evidence type="ECO:0000256" key="2">
    <source>
        <dbReference type="ARBA" id="ARBA00022490"/>
    </source>
</evidence>
<dbReference type="GO" id="GO:0005875">
    <property type="term" value="C:microtubule associated complex"/>
    <property type="evidence" value="ECO:0007669"/>
    <property type="project" value="TreeGrafter"/>
</dbReference>
<feature type="binding site" evidence="6">
    <location>
        <begin position="119"/>
        <end position="126"/>
    </location>
    <ligand>
        <name>ATP</name>
        <dbReference type="ChEBI" id="CHEBI:30616"/>
    </ligand>
</feature>
<dbReference type="Proteomes" id="UP000703661">
    <property type="component" value="Unassembled WGS sequence"/>
</dbReference>
<feature type="region of interest" description="Disordered" evidence="8">
    <location>
        <begin position="1654"/>
        <end position="1676"/>
    </location>
</feature>
<dbReference type="GO" id="GO:0007018">
    <property type="term" value="P:microtubule-based movement"/>
    <property type="evidence" value="ECO:0007669"/>
    <property type="project" value="InterPro"/>
</dbReference>
<feature type="compositionally biased region" description="Low complexity" evidence="8">
    <location>
        <begin position="1773"/>
        <end position="1784"/>
    </location>
</feature>
<dbReference type="InterPro" id="IPR027417">
    <property type="entry name" value="P-loop_NTPase"/>
</dbReference>
<keyword evidence="11" id="KW-1185">Reference proteome</keyword>
<feature type="coiled-coil region" evidence="7">
    <location>
        <begin position="1844"/>
        <end position="1917"/>
    </location>
</feature>
<dbReference type="GO" id="GO:0003777">
    <property type="term" value="F:microtubule motor activity"/>
    <property type="evidence" value="ECO:0007669"/>
    <property type="project" value="InterPro"/>
</dbReference>
<dbReference type="SMART" id="SM00129">
    <property type="entry name" value="KISc"/>
    <property type="match status" value="1"/>
</dbReference>
<feature type="coiled-coil region" evidence="7">
    <location>
        <begin position="1252"/>
        <end position="1339"/>
    </location>
</feature>
<feature type="region of interest" description="Disordered" evidence="8">
    <location>
        <begin position="1718"/>
        <end position="1808"/>
    </location>
</feature>
<evidence type="ECO:0000259" key="9">
    <source>
        <dbReference type="PROSITE" id="PS50067"/>
    </source>
</evidence>
<protein>
    <recommendedName>
        <fullName evidence="9">Kinesin motor domain-containing protein</fullName>
    </recommendedName>
</protein>
<feature type="coiled-coil region" evidence="7">
    <location>
        <begin position="1150"/>
        <end position="1184"/>
    </location>
</feature>
<evidence type="ECO:0000256" key="8">
    <source>
        <dbReference type="SAM" id="MobiDB-lite"/>
    </source>
</evidence>
<evidence type="ECO:0000313" key="11">
    <source>
        <dbReference type="Proteomes" id="UP000703661"/>
    </source>
</evidence>
<dbReference type="SUPFAM" id="SSF52540">
    <property type="entry name" value="P-loop containing nucleoside triphosphate hydrolases"/>
    <property type="match status" value="1"/>
</dbReference>
<feature type="domain" description="Kinesin motor" evidence="9">
    <location>
        <begin position="16"/>
        <end position="475"/>
    </location>
</feature>
<evidence type="ECO:0000256" key="3">
    <source>
        <dbReference type="ARBA" id="ARBA00022741"/>
    </source>
</evidence>
<dbReference type="Pfam" id="PF00225">
    <property type="entry name" value="Kinesin"/>
    <property type="match status" value="2"/>
</dbReference>
<feature type="compositionally biased region" description="Low complexity" evidence="8">
    <location>
        <begin position="1609"/>
        <end position="1620"/>
    </location>
</feature>
<feature type="compositionally biased region" description="Pro residues" evidence="8">
    <location>
        <begin position="1725"/>
        <end position="1742"/>
    </location>
</feature>
<feature type="compositionally biased region" description="Low complexity" evidence="8">
    <location>
        <begin position="1659"/>
        <end position="1668"/>
    </location>
</feature>
<feature type="compositionally biased region" description="Basic and acidic residues" evidence="8">
    <location>
        <begin position="831"/>
        <end position="842"/>
    </location>
</feature>
<evidence type="ECO:0000256" key="6">
    <source>
        <dbReference type="PROSITE-ProRule" id="PRU00283"/>
    </source>
</evidence>
<comment type="similarity">
    <text evidence="6">Belongs to the TRAFAC class myosin-kinesin ATPase superfamily. Kinesin family.</text>
</comment>
<feature type="region of interest" description="Disordered" evidence="8">
    <location>
        <begin position="1555"/>
        <end position="1575"/>
    </location>
</feature>
<dbReference type="PROSITE" id="PS50067">
    <property type="entry name" value="KINESIN_MOTOR_2"/>
    <property type="match status" value="1"/>
</dbReference>
<keyword evidence="6" id="KW-0505">Motor protein</keyword>
<keyword evidence="2" id="KW-0963">Cytoplasm</keyword>
<comment type="caution">
    <text evidence="10">The sequence shown here is derived from an EMBL/GenBank/DDBJ whole genome shotgun (WGS) entry which is preliminary data.</text>
</comment>
<dbReference type="Gene3D" id="1.10.287.2610">
    <property type="match status" value="1"/>
</dbReference>
<evidence type="ECO:0000256" key="4">
    <source>
        <dbReference type="ARBA" id="ARBA00022840"/>
    </source>
</evidence>
<keyword evidence="4 6" id="KW-0067">ATP-binding</keyword>
<evidence type="ECO:0000256" key="1">
    <source>
        <dbReference type="ARBA" id="ARBA00004496"/>
    </source>
</evidence>
<dbReference type="PRINTS" id="PR00380">
    <property type="entry name" value="KINESINHEAVY"/>
</dbReference>
<dbReference type="GO" id="GO:0008017">
    <property type="term" value="F:microtubule binding"/>
    <property type="evidence" value="ECO:0007669"/>
    <property type="project" value="InterPro"/>
</dbReference>
<keyword evidence="5 7" id="KW-0175">Coiled coil</keyword>
<feature type="region of interest" description="Disordered" evidence="8">
    <location>
        <begin position="823"/>
        <end position="842"/>
    </location>
</feature>
<feature type="coiled-coil region" evidence="7">
    <location>
        <begin position="908"/>
        <end position="935"/>
    </location>
</feature>
<dbReference type="PROSITE" id="PS00411">
    <property type="entry name" value="KINESIN_MOTOR_1"/>
    <property type="match status" value="1"/>
</dbReference>
<name>A0A9P6MQB1_9FUNG</name>
<reference evidence="10" key="1">
    <citation type="journal article" date="2020" name="Fungal Divers.">
        <title>Resolving the Mortierellaceae phylogeny through synthesis of multi-gene phylogenetics and phylogenomics.</title>
        <authorList>
            <person name="Vandepol N."/>
            <person name="Liber J."/>
            <person name="Desiro A."/>
            <person name="Na H."/>
            <person name="Kennedy M."/>
            <person name="Barry K."/>
            <person name="Grigoriev I.V."/>
            <person name="Miller A.N."/>
            <person name="O'Donnell K."/>
            <person name="Stajich J.E."/>
            <person name="Bonito G."/>
        </authorList>
    </citation>
    <scope>NUCLEOTIDE SEQUENCE</scope>
    <source>
        <strain evidence="10">NRRL 2769</strain>
    </source>
</reference>
<dbReference type="InterPro" id="IPR019821">
    <property type="entry name" value="Kinesin_motor_CS"/>
</dbReference>
<accession>A0A9P6MQB1</accession>
<dbReference type="EMBL" id="JAAAID010001504">
    <property type="protein sequence ID" value="KAG0009764.1"/>
    <property type="molecule type" value="Genomic_DNA"/>
</dbReference>
<dbReference type="Gene3D" id="3.40.850.10">
    <property type="entry name" value="Kinesin motor domain"/>
    <property type="match status" value="1"/>
</dbReference>
<dbReference type="InterPro" id="IPR001752">
    <property type="entry name" value="Kinesin_motor_dom"/>
</dbReference>
<dbReference type="GO" id="GO:0005524">
    <property type="term" value="F:ATP binding"/>
    <property type="evidence" value="ECO:0007669"/>
    <property type="project" value="UniProtKB-UniRule"/>
</dbReference>
<feature type="compositionally biased region" description="Low complexity" evidence="8">
    <location>
        <begin position="1359"/>
        <end position="1374"/>
    </location>
</feature>
<dbReference type="PANTHER" id="PTHR47969:SF15">
    <property type="entry name" value="CHROMOSOME-ASSOCIATED KINESIN KIF4A-RELATED"/>
    <property type="match status" value="1"/>
</dbReference>
<dbReference type="InterPro" id="IPR036961">
    <property type="entry name" value="Kinesin_motor_dom_sf"/>
</dbReference>
<comment type="subcellular location">
    <subcellularLocation>
        <location evidence="1">Cytoplasm</location>
    </subcellularLocation>
</comment>
<organism evidence="10 11">
    <name type="scientific">Entomortierella chlamydospora</name>
    <dbReference type="NCBI Taxonomy" id="101097"/>
    <lineage>
        <taxon>Eukaryota</taxon>
        <taxon>Fungi</taxon>
        <taxon>Fungi incertae sedis</taxon>
        <taxon>Mucoromycota</taxon>
        <taxon>Mortierellomycotina</taxon>
        <taxon>Mortierellomycetes</taxon>
        <taxon>Mortierellales</taxon>
        <taxon>Mortierellaceae</taxon>
        <taxon>Entomortierella</taxon>
    </lineage>
</organism>
<evidence type="ECO:0000256" key="5">
    <source>
        <dbReference type="ARBA" id="ARBA00023054"/>
    </source>
</evidence>
<gene>
    <name evidence="10" type="ORF">BGZ80_002090</name>
</gene>
<proteinExistence type="inferred from homology"/>
<dbReference type="SUPFAM" id="SSF57997">
    <property type="entry name" value="Tropomyosin"/>
    <property type="match status" value="1"/>
</dbReference>
<dbReference type="OrthoDB" id="3176171at2759"/>
<feature type="region of interest" description="Disordered" evidence="8">
    <location>
        <begin position="1355"/>
        <end position="1388"/>
    </location>
</feature>
<dbReference type="GO" id="GO:0005737">
    <property type="term" value="C:cytoplasm"/>
    <property type="evidence" value="ECO:0007669"/>
    <property type="project" value="UniProtKB-SubCell"/>
</dbReference>
<dbReference type="InterPro" id="IPR027640">
    <property type="entry name" value="Kinesin-like_fam"/>
</dbReference>
<feature type="coiled-coil region" evidence="7">
    <location>
        <begin position="985"/>
        <end position="1086"/>
    </location>
</feature>